<dbReference type="PANTHER" id="PTHR30177">
    <property type="entry name" value="GLYCINE BETAINE/L-PROLINE TRANSPORT SYSTEM PERMEASE PROTEIN PROW"/>
    <property type="match status" value="1"/>
</dbReference>
<dbReference type="AlphaFoldDB" id="A0A1I3EAR6"/>
<dbReference type="EMBL" id="FOPU01000046">
    <property type="protein sequence ID" value="SFH95801.1"/>
    <property type="molecule type" value="Genomic_DNA"/>
</dbReference>
<comment type="similarity">
    <text evidence="6">Belongs to the binding-protein-dependent transport system permease family.</text>
</comment>
<dbReference type="InterPro" id="IPR000515">
    <property type="entry name" value="MetI-like"/>
</dbReference>
<reference evidence="8 9" key="1">
    <citation type="submission" date="2016-10" db="EMBL/GenBank/DDBJ databases">
        <authorList>
            <person name="de Groot N.N."/>
        </authorList>
    </citation>
    <scope>NUCLEOTIDE SEQUENCE [LARGE SCALE GENOMIC DNA]</scope>
    <source>
        <strain evidence="8 9">DSM 8537</strain>
    </source>
</reference>
<dbReference type="Proteomes" id="UP000183635">
    <property type="component" value="Unassembled WGS sequence"/>
</dbReference>
<gene>
    <name evidence="8" type="ORF">SAMN04488021_14621</name>
</gene>
<organism evidence="8 9">
    <name type="scientific">Paracoccus aminovorans</name>
    <dbReference type="NCBI Taxonomy" id="34004"/>
    <lineage>
        <taxon>Bacteria</taxon>
        <taxon>Pseudomonadati</taxon>
        <taxon>Pseudomonadota</taxon>
        <taxon>Alphaproteobacteria</taxon>
        <taxon>Rhodobacterales</taxon>
        <taxon>Paracoccaceae</taxon>
        <taxon>Paracoccus</taxon>
    </lineage>
</organism>
<dbReference type="PROSITE" id="PS50928">
    <property type="entry name" value="ABC_TM1"/>
    <property type="match status" value="1"/>
</dbReference>
<dbReference type="Pfam" id="PF00528">
    <property type="entry name" value="BPD_transp_1"/>
    <property type="match status" value="1"/>
</dbReference>
<dbReference type="GO" id="GO:0031460">
    <property type="term" value="P:glycine betaine transport"/>
    <property type="evidence" value="ECO:0007669"/>
    <property type="project" value="TreeGrafter"/>
</dbReference>
<keyword evidence="2 6" id="KW-0813">Transport</keyword>
<name>A0A1I3EAR6_9RHOB</name>
<dbReference type="Gene3D" id="1.10.3720.10">
    <property type="entry name" value="MetI-like"/>
    <property type="match status" value="1"/>
</dbReference>
<evidence type="ECO:0000259" key="7">
    <source>
        <dbReference type="PROSITE" id="PS50928"/>
    </source>
</evidence>
<evidence type="ECO:0000313" key="8">
    <source>
        <dbReference type="EMBL" id="SFH95801.1"/>
    </source>
</evidence>
<dbReference type="GO" id="GO:0055085">
    <property type="term" value="P:transmembrane transport"/>
    <property type="evidence" value="ECO:0007669"/>
    <property type="project" value="InterPro"/>
</dbReference>
<proteinExistence type="inferred from homology"/>
<feature type="transmembrane region" description="Helical" evidence="6">
    <location>
        <begin position="48"/>
        <end position="67"/>
    </location>
</feature>
<comment type="subcellular location">
    <subcellularLocation>
        <location evidence="1 6">Cell membrane</location>
        <topology evidence="1 6">Multi-pass membrane protein</topology>
    </subcellularLocation>
</comment>
<evidence type="ECO:0000256" key="1">
    <source>
        <dbReference type="ARBA" id="ARBA00004651"/>
    </source>
</evidence>
<feature type="transmembrane region" description="Helical" evidence="6">
    <location>
        <begin position="211"/>
        <end position="237"/>
    </location>
</feature>
<dbReference type="OrthoDB" id="9801163at2"/>
<feature type="transmembrane region" description="Helical" evidence="6">
    <location>
        <begin position="179"/>
        <end position="199"/>
    </location>
</feature>
<dbReference type="CDD" id="cd06261">
    <property type="entry name" value="TM_PBP2"/>
    <property type="match status" value="1"/>
</dbReference>
<keyword evidence="9" id="KW-1185">Reference proteome</keyword>
<sequence>MPVPRIDRLSAVMALPLVASPALSAFGFRPNRIAPPQPRTWAETVGWPMTGALLAGIVLLAVALLLLRRPGMRLLLLAGALAALMILLGRGAALLLEQAAPAARVSPGAGFWLAAGTLLLLVVDAFARMRPGPAARAALLTCAVAGVAILLGSGTLAGLSVAAEFRLRADAFHRATADHLVLTFGSFLAALGVALPTGLAIQRHPGLRGPVLNLLTLIQTIPSIALFGMLIVPLAWIAAHVPGAADAGIRGIGTAPALIALFLYSLLPLVANTVAGLDAVPREITEAARGMGMTEARRLWWIDLPLTLPVILAAARIVLVQNIGLATVGALIGSGGYGTFIFQGIGQTATDLILLGVIPTVALAFLTSSVMDLLIGLSGGQPQ</sequence>
<dbReference type="PANTHER" id="PTHR30177:SF30">
    <property type="entry name" value="GLYCINE BETAINE UPTAKE SYSTEM PERMEASE PROTEIN YEHY"/>
    <property type="match status" value="1"/>
</dbReference>
<feature type="transmembrane region" description="Helical" evidence="6">
    <location>
        <begin position="352"/>
        <end position="377"/>
    </location>
</feature>
<evidence type="ECO:0000256" key="3">
    <source>
        <dbReference type="ARBA" id="ARBA00022692"/>
    </source>
</evidence>
<evidence type="ECO:0000313" key="9">
    <source>
        <dbReference type="Proteomes" id="UP000183635"/>
    </source>
</evidence>
<evidence type="ECO:0000256" key="6">
    <source>
        <dbReference type="RuleBase" id="RU363032"/>
    </source>
</evidence>
<evidence type="ECO:0000256" key="4">
    <source>
        <dbReference type="ARBA" id="ARBA00022989"/>
    </source>
</evidence>
<feature type="transmembrane region" description="Helical" evidence="6">
    <location>
        <begin position="108"/>
        <end position="127"/>
    </location>
</feature>
<keyword evidence="3 6" id="KW-0812">Transmembrane</keyword>
<dbReference type="RefSeq" id="WP_074970553.1">
    <property type="nucleotide sequence ID" value="NZ_CBCRYP010000038.1"/>
</dbReference>
<dbReference type="GO" id="GO:0005886">
    <property type="term" value="C:plasma membrane"/>
    <property type="evidence" value="ECO:0007669"/>
    <property type="project" value="UniProtKB-SubCell"/>
</dbReference>
<feature type="transmembrane region" description="Helical" evidence="6">
    <location>
        <begin position="325"/>
        <end position="345"/>
    </location>
</feature>
<feature type="transmembrane region" description="Helical" evidence="6">
    <location>
        <begin position="139"/>
        <end position="159"/>
    </location>
</feature>
<keyword evidence="5 6" id="KW-0472">Membrane</keyword>
<dbReference type="InterPro" id="IPR035906">
    <property type="entry name" value="MetI-like_sf"/>
</dbReference>
<dbReference type="InterPro" id="IPR051204">
    <property type="entry name" value="ABC_transp_perm/SBD"/>
</dbReference>
<evidence type="ECO:0000256" key="2">
    <source>
        <dbReference type="ARBA" id="ARBA00022448"/>
    </source>
</evidence>
<feature type="transmembrane region" description="Helical" evidence="6">
    <location>
        <begin position="300"/>
        <end position="319"/>
    </location>
</feature>
<evidence type="ECO:0000256" key="5">
    <source>
        <dbReference type="ARBA" id="ARBA00023136"/>
    </source>
</evidence>
<dbReference type="SUPFAM" id="SSF161098">
    <property type="entry name" value="MetI-like"/>
    <property type="match status" value="1"/>
</dbReference>
<feature type="transmembrane region" description="Helical" evidence="6">
    <location>
        <begin position="74"/>
        <end position="96"/>
    </location>
</feature>
<feature type="transmembrane region" description="Helical" evidence="6">
    <location>
        <begin position="257"/>
        <end position="280"/>
    </location>
</feature>
<feature type="domain" description="ABC transmembrane type-1" evidence="7">
    <location>
        <begin position="176"/>
        <end position="376"/>
    </location>
</feature>
<keyword evidence="4 6" id="KW-1133">Transmembrane helix</keyword>
<dbReference type="STRING" id="34004.SAMN04488021_14621"/>
<protein>
    <submittedName>
        <fullName evidence="8">Osmoprotectant transport system permease protein</fullName>
    </submittedName>
</protein>
<accession>A0A1I3EAR6</accession>